<dbReference type="Proteomes" id="UP000007797">
    <property type="component" value="Unassembled WGS sequence"/>
</dbReference>
<evidence type="ECO:0000313" key="1">
    <source>
        <dbReference type="EMBL" id="EGG24592.1"/>
    </source>
</evidence>
<proteinExistence type="predicted"/>
<dbReference type="GeneID" id="14877424"/>
<name>F4PIL2_CACFS</name>
<dbReference type="EMBL" id="GL883006">
    <property type="protein sequence ID" value="EGG24592.1"/>
    <property type="molecule type" value="Genomic_DNA"/>
</dbReference>
<dbReference type="AlphaFoldDB" id="F4PIL2"/>
<sequence length="170" mass="19024">MDVIVNVVEEQTSITPIPMGDNEIHNQRFLRSIRVANGTDDDAIVYTSSEGCPFRVAQDGTITQNVDCPSVINLASQATSELHFLPTTTLVHIQTFITKKGQGRIYVGHREVTPGVTYRICKKHLDPILSAPYRVYDENFSIIATMRPFAPTAFINHQYFFVFTSTQISG</sequence>
<accession>F4PIL2</accession>
<keyword evidence="2" id="KW-1185">Reference proteome</keyword>
<protein>
    <submittedName>
        <fullName evidence="1">Uncharacterized protein</fullName>
    </submittedName>
</protein>
<dbReference type="RefSeq" id="XP_004362443.1">
    <property type="nucleotide sequence ID" value="XM_004362386.1"/>
</dbReference>
<gene>
    <name evidence="1" type="ORF">DFA_02835</name>
</gene>
<evidence type="ECO:0000313" key="2">
    <source>
        <dbReference type="Proteomes" id="UP000007797"/>
    </source>
</evidence>
<organism evidence="1 2">
    <name type="scientific">Cavenderia fasciculata</name>
    <name type="common">Slime mold</name>
    <name type="synonym">Dictyostelium fasciculatum</name>
    <dbReference type="NCBI Taxonomy" id="261658"/>
    <lineage>
        <taxon>Eukaryota</taxon>
        <taxon>Amoebozoa</taxon>
        <taxon>Evosea</taxon>
        <taxon>Eumycetozoa</taxon>
        <taxon>Dictyostelia</taxon>
        <taxon>Acytosteliales</taxon>
        <taxon>Cavenderiaceae</taxon>
        <taxon>Cavenderia</taxon>
    </lineage>
</organism>
<dbReference type="KEGG" id="dfa:DFA_02835"/>
<reference evidence="2" key="1">
    <citation type="journal article" date="2011" name="Genome Res.">
        <title>Phylogeny-wide analysis of social amoeba genomes highlights ancient origins for complex intercellular communication.</title>
        <authorList>
            <person name="Heidel A.J."/>
            <person name="Lawal H.M."/>
            <person name="Felder M."/>
            <person name="Schilde C."/>
            <person name="Helps N.R."/>
            <person name="Tunggal B."/>
            <person name="Rivero F."/>
            <person name="John U."/>
            <person name="Schleicher M."/>
            <person name="Eichinger L."/>
            <person name="Platzer M."/>
            <person name="Noegel A.A."/>
            <person name="Schaap P."/>
            <person name="Gloeckner G."/>
        </authorList>
    </citation>
    <scope>NUCLEOTIDE SEQUENCE [LARGE SCALE GENOMIC DNA]</scope>
    <source>
        <strain evidence="2">SH3</strain>
    </source>
</reference>